<feature type="domain" description="Tf2-1-like SH3-like" evidence="3">
    <location>
        <begin position="89"/>
        <end position="139"/>
    </location>
</feature>
<evidence type="ECO:0000259" key="3">
    <source>
        <dbReference type="Pfam" id="PF24626"/>
    </source>
</evidence>
<evidence type="ECO:0000313" key="4">
    <source>
        <dbReference type="EMBL" id="GEU91364.1"/>
    </source>
</evidence>
<protein>
    <submittedName>
        <fullName evidence="4">Putative reverse transcriptase domain-containing protein</fullName>
    </submittedName>
</protein>
<keyword evidence="4" id="KW-0808">Transferase</keyword>
<dbReference type="Pfam" id="PF24626">
    <property type="entry name" value="SH3_Tf2-1"/>
    <property type="match status" value="1"/>
</dbReference>
<accession>A0A6L2P3G8</accession>
<feature type="region of interest" description="Disordered" evidence="1">
    <location>
        <begin position="1351"/>
        <end position="1402"/>
    </location>
</feature>
<feature type="domain" description="Reverse transcriptase Ty1/copia-type" evidence="2">
    <location>
        <begin position="462"/>
        <end position="552"/>
    </location>
</feature>
<feature type="region of interest" description="Disordered" evidence="1">
    <location>
        <begin position="724"/>
        <end position="791"/>
    </location>
</feature>
<dbReference type="GO" id="GO:0003964">
    <property type="term" value="F:RNA-directed DNA polymerase activity"/>
    <property type="evidence" value="ECO:0007669"/>
    <property type="project" value="UniProtKB-KW"/>
</dbReference>
<feature type="compositionally biased region" description="Low complexity" evidence="1">
    <location>
        <begin position="782"/>
        <end position="791"/>
    </location>
</feature>
<feature type="compositionally biased region" description="Basic and acidic residues" evidence="1">
    <location>
        <begin position="1382"/>
        <end position="1393"/>
    </location>
</feature>
<feature type="compositionally biased region" description="Pro residues" evidence="1">
    <location>
        <begin position="769"/>
        <end position="781"/>
    </location>
</feature>
<feature type="region of interest" description="Disordered" evidence="1">
    <location>
        <begin position="960"/>
        <end position="980"/>
    </location>
</feature>
<gene>
    <name evidence="4" type="ORF">Tci_063342</name>
</gene>
<dbReference type="InterPro" id="IPR013103">
    <property type="entry name" value="RVT_2"/>
</dbReference>
<keyword evidence="4" id="KW-0695">RNA-directed DNA polymerase</keyword>
<name>A0A6L2P3G8_TANCI</name>
<dbReference type="Pfam" id="PF07727">
    <property type="entry name" value="RVT_2"/>
    <property type="match status" value="1"/>
</dbReference>
<proteinExistence type="predicted"/>
<dbReference type="PANTHER" id="PTHR46148">
    <property type="entry name" value="CHROMO DOMAIN-CONTAINING PROTEIN"/>
    <property type="match status" value="1"/>
</dbReference>
<evidence type="ECO:0000256" key="1">
    <source>
        <dbReference type="SAM" id="MobiDB-lite"/>
    </source>
</evidence>
<organism evidence="4">
    <name type="scientific">Tanacetum cinerariifolium</name>
    <name type="common">Dalmatian daisy</name>
    <name type="synonym">Chrysanthemum cinerariifolium</name>
    <dbReference type="NCBI Taxonomy" id="118510"/>
    <lineage>
        <taxon>Eukaryota</taxon>
        <taxon>Viridiplantae</taxon>
        <taxon>Streptophyta</taxon>
        <taxon>Embryophyta</taxon>
        <taxon>Tracheophyta</taxon>
        <taxon>Spermatophyta</taxon>
        <taxon>Magnoliopsida</taxon>
        <taxon>eudicotyledons</taxon>
        <taxon>Gunneridae</taxon>
        <taxon>Pentapetalae</taxon>
        <taxon>asterids</taxon>
        <taxon>campanulids</taxon>
        <taxon>Asterales</taxon>
        <taxon>Asteraceae</taxon>
        <taxon>Asteroideae</taxon>
        <taxon>Anthemideae</taxon>
        <taxon>Anthemidinae</taxon>
        <taxon>Tanacetum</taxon>
    </lineage>
</organism>
<dbReference type="InterPro" id="IPR056924">
    <property type="entry name" value="SH3_Tf2-1"/>
</dbReference>
<feature type="compositionally biased region" description="Low complexity" evidence="1">
    <location>
        <begin position="728"/>
        <end position="745"/>
    </location>
</feature>
<evidence type="ECO:0000259" key="2">
    <source>
        <dbReference type="Pfam" id="PF07727"/>
    </source>
</evidence>
<sequence>MLEEMLGACVIDFGSSWDRHFSLVEFSYNNSYHVSINVASYEALYERKRRSPVYGSEVGDSQLTGLELICDTTKKIIQIKNRLLTACIVRFRKRKKLSPRYIGPFKIIARVVPVAYTLELPEVLKGIHNTSHVSNLKTCLAEGDIVVLVDEIQLDDKLHMIKEAVEVVDREVKRLKQSRITIVKVHWNSQRGLEFTWEREDQIKKKYPHRFTKAYAITFSLCINTALKPLSDVSQYTTKSLVPLGNAKIGVLTFALISEKLPQLSQWLRNQRKTFNEPLIVANQSKKFPYLCWLHQCSSTLNGFNLDRINTKRIRSKRDKFEQNQAKTGSVAKPEKSKVVAVDRARKNEENKKRMAKNAFTLKCSVSVVGPTNTTVSPTLEKSLYVDPSQYPDDPNMPALKDITYSDEEEDVGAEADFNNLETTIIVSPIPTSRVHKDNHVTQITGDLSLATQTRKPKRVHQALKDPSWIEAIQEELLQFKMKKVEVLVDLPNRKRIIGHNQEEGIDYEEVFDLVAMIEAIRLFLAYASFMGFMVYQMDVKSAFLYRTIVEEQKPDGIFISKDKYVAEILRKFRLTDGKSASTPTDTKKPLLKDPDESIDCLPNEEIFTELARMGYEKPSIKLTFYKAFSSAQWKFFMYTILQCMSAKRTTWNEFGSSMASALMIRAQVGDLSSHTTKYSSPALTQKVFANMKRVGKGFFRVETPLFEGMLAPQQAADAVNDVVDGSVPTDDVADDVPTADAKSTPPSPPPTTTPPPLQELPSTSQVAPTPPPSPISPPASPRQQQQPSQPTTISMDLLNTLLETCTALTRRVENLEKVGTTQRIESSADTIMDDQEDAFKKGEIIANIDADEDVTLKDVDAIAKDIDVEKNDEVEKNAYVQGRLEESQAKVYHIELEHADKVLSMQDDELEPAELQEVIEVVTTAKLMIEVVTAATTTITAAPSAAKRRKRAVIRDPEETATPSTIVRSEPKSKDKGKGIMLNKNINWDDVIEQVKEKGKQDNVVLRCQALKRKPQTEAQTRKNMMVYLQNMVGFKMDYFKGMSYDDIRLIFKKYFNSNVAFLKKSKEEFKEEESRALKRKTESSEEKAVKKQKLDEEVEELKKHLQIVPNDDDDVYTEDTPLVLKVPVIDYEIYSENNKPYYKIIRADESYQLFLSFLSLLRNFDREDLEMLWQIVKEIFSSSKPKNFSDDYLLTTLTYMFEKPDMILLVERRYPLTRFTLEQMLNNVRLEVKEESEVSFELLRFVSFRIDAAEDFKQYMLRDYYCWLKTYNSWYKLMLLDDAADIKLRLLEQSVVAGVALVDETQERNDQDMFDTSIFDDEEVVAEKEVSTAEVVPTASDVVTTASVETSKPKAKGIVIQELSETPTPTPIDSSQQSSKAKDKGKAKMIELKQPLKRKD</sequence>
<feature type="compositionally biased region" description="Pro residues" evidence="1">
    <location>
        <begin position="746"/>
        <end position="759"/>
    </location>
</feature>
<feature type="compositionally biased region" description="Basic and acidic residues" evidence="1">
    <location>
        <begin position="970"/>
        <end position="979"/>
    </location>
</feature>
<keyword evidence="4" id="KW-0548">Nucleotidyltransferase</keyword>
<reference evidence="4" key="1">
    <citation type="journal article" date="2019" name="Sci. Rep.">
        <title>Draft genome of Tanacetum cinerariifolium, the natural source of mosquito coil.</title>
        <authorList>
            <person name="Yamashiro T."/>
            <person name="Shiraishi A."/>
            <person name="Satake H."/>
            <person name="Nakayama K."/>
        </authorList>
    </citation>
    <scope>NUCLEOTIDE SEQUENCE</scope>
</reference>
<dbReference type="EMBL" id="BKCJ010010387">
    <property type="protein sequence ID" value="GEU91364.1"/>
    <property type="molecule type" value="Genomic_DNA"/>
</dbReference>
<comment type="caution">
    <text evidence="4">The sequence shown here is derived from an EMBL/GenBank/DDBJ whole genome shotgun (WGS) entry which is preliminary data.</text>
</comment>
<dbReference type="PANTHER" id="PTHR46148:SF59">
    <property type="entry name" value="NUCLEOTIDYLTRANSFERASE, RIBONUCLEASE H"/>
    <property type="match status" value="1"/>
</dbReference>